<proteinExistence type="predicted"/>
<keyword evidence="2" id="KW-0238">DNA-binding</keyword>
<organism evidence="5 6">
    <name type="scientific">Amycolatopsis endophytica</name>
    <dbReference type="NCBI Taxonomy" id="860233"/>
    <lineage>
        <taxon>Bacteria</taxon>
        <taxon>Bacillati</taxon>
        <taxon>Actinomycetota</taxon>
        <taxon>Actinomycetes</taxon>
        <taxon>Pseudonocardiales</taxon>
        <taxon>Pseudonocardiaceae</taxon>
        <taxon>Amycolatopsis</taxon>
    </lineage>
</organism>
<accession>A0A853BA31</accession>
<dbReference type="PANTHER" id="PTHR30146:SF138">
    <property type="entry name" value="TRANSCRIPTIONAL REGULATORY PROTEIN"/>
    <property type="match status" value="1"/>
</dbReference>
<dbReference type="InterPro" id="IPR028082">
    <property type="entry name" value="Peripla_BP_I"/>
</dbReference>
<dbReference type="GO" id="GO:0003700">
    <property type="term" value="F:DNA-binding transcription factor activity"/>
    <property type="evidence" value="ECO:0007669"/>
    <property type="project" value="TreeGrafter"/>
</dbReference>
<dbReference type="Proteomes" id="UP000549616">
    <property type="component" value="Unassembled WGS sequence"/>
</dbReference>
<reference evidence="5 6" key="1">
    <citation type="submission" date="2020-07" db="EMBL/GenBank/DDBJ databases">
        <title>Sequencing the genomes of 1000 actinobacteria strains.</title>
        <authorList>
            <person name="Klenk H.-P."/>
        </authorList>
    </citation>
    <scope>NUCLEOTIDE SEQUENCE [LARGE SCALE GENOMIC DNA]</scope>
    <source>
        <strain evidence="5 6">DSM 104006</strain>
    </source>
</reference>
<dbReference type="EMBL" id="JACCFK010000001">
    <property type="protein sequence ID" value="NYI91612.1"/>
    <property type="molecule type" value="Genomic_DNA"/>
</dbReference>
<evidence type="ECO:0000256" key="3">
    <source>
        <dbReference type="ARBA" id="ARBA00023163"/>
    </source>
</evidence>
<keyword evidence="1" id="KW-0805">Transcription regulation</keyword>
<evidence type="ECO:0000313" key="6">
    <source>
        <dbReference type="Proteomes" id="UP000549616"/>
    </source>
</evidence>
<dbReference type="GO" id="GO:0000976">
    <property type="term" value="F:transcription cis-regulatory region binding"/>
    <property type="evidence" value="ECO:0007669"/>
    <property type="project" value="TreeGrafter"/>
</dbReference>
<keyword evidence="3" id="KW-0804">Transcription</keyword>
<dbReference type="CDD" id="cd06267">
    <property type="entry name" value="PBP1_LacI_sugar_binding-like"/>
    <property type="match status" value="1"/>
</dbReference>
<dbReference type="Gene3D" id="1.10.260.40">
    <property type="entry name" value="lambda repressor-like DNA-binding domains"/>
    <property type="match status" value="1"/>
</dbReference>
<dbReference type="Pfam" id="PF13377">
    <property type="entry name" value="Peripla_BP_3"/>
    <property type="match status" value="1"/>
</dbReference>
<dbReference type="InterPro" id="IPR010982">
    <property type="entry name" value="Lambda_DNA-bd_dom_sf"/>
</dbReference>
<evidence type="ECO:0000313" key="5">
    <source>
        <dbReference type="EMBL" id="NYI91612.1"/>
    </source>
</evidence>
<gene>
    <name evidence="5" type="ORF">HNR02_004935</name>
</gene>
<dbReference type="SUPFAM" id="SSF53822">
    <property type="entry name" value="Periplasmic binding protein-like I"/>
    <property type="match status" value="1"/>
</dbReference>
<dbReference type="CDD" id="cd01392">
    <property type="entry name" value="HTH_LacI"/>
    <property type="match status" value="1"/>
</dbReference>
<evidence type="ECO:0000256" key="1">
    <source>
        <dbReference type="ARBA" id="ARBA00023015"/>
    </source>
</evidence>
<feature type="domain" description="HTH lacI-type" evidence="4">
    <location>
        <begin position="6"/>
        <end position="60"/>
    </location>
</feature>
<dbReference type="Pfam" id="PF00356">
    <property type="entry name" value="LacI"/>
    <property type="match status" value="1"/>
</dbReference>
<evidence type="ECO:0000259" key="4">
    <source>
        <dbReference type="PROSITE" id="PS50932"/>
    </source>
</evidence>
<dbReference type="PANTHER" id="PTHR30146">
    <property type="entry name" value="LACI-RELATED TRANSCRIPTIONAL REPRESSOR"/>
    <property type="match status" value="1"/>
</dbReference>
<name>A0A853BA31_9PSEU</name>
<dbReference type="SUPFAM" id="SSF47413">
    <property type="entry name" value="lambda repressor-like DNA-binding domains"/>
    <property type="match status" value="1"/>
</dbReference>
<dbReference type="RefSeq" id="WP_179775480.1">
    <property type="nucleotide sequence ID" value="NZ_JACCFK010000001.1"/>
</dbReference>
<dbReference type="InterPro" id="IPR000843">
    <property type="entry name" value="HTH_LacI"/>
</dbReference>
<dbReference type="Gene3D" id="3.40.50.2300">
    <property type="match status" value="2"/>
</dbReference>
<protein>
    <submittedName>
        <fullName evidence="5">LacI family transcriptional regulator</fullName>
    </submittedName>
</protein>
<comment type="caution">
    <text evidence="5">The sequence shown here is derived from an EMBL/GenBank/DDBJ whole genome shotgun (WGS) entry which is preliminary data.</text>
</comment>
<dbReference type="SMART" id="SM00354">
    <property type="entry name" value="HTH_LACI"/>
    <property type="match status" value="1"/>
</dbReference>
<keyword evidence="6" id="KW-1185">Reference proteome</keyword>
<dbReference type="PROSITE" id="PS50932">
    <property type="entry name" value="HTH_LACI_2"/>
    <property type="match status" value="1"/>
</dbReference>
<dbReference type="InterPro" id="IPR046335">
    <property type="entry name" value="LacI/GalR-like_sensor"/>
</dbReference>
<evidence type="ECO:0000256" key="2">
    <source>
        <dbReference type="ARBA" id="ARBA00023125"/>
    </source>
</evidence>
<sequence length="335" mass="35579">MRQGRVTIYDVARHCGVAASTVSRTFADPARVNVATRERVRAAAREVGYEPRPLARVESPGRSRTLMLVVTDIANPYYAPLIKAAQARAIERNFTLALTDSDESPEVEARNLRQLLAAASGGILATSRLSDDAVRQLAQHRALVMVNRDIDGLPSLFVDTAAGMRKAVRHLAALGHRRIAYLSGPRSSWVNSQRWRAAQEEASSLGIRAGFLGPFAPNQQGGHEAADALILDGATAAIAYNDLIALGTLQRLHVAGIRLPDEISLIGCDDIFGADLAVPALTTIAGPTATLGRCAVDTVCEELSGRDGPQAVQRFDAHLVVRGSTGPAPVTTGGN</sequence>
<dbReference type="AlphaFoldDB" id="A0A853BA31"/>